<gene>
    <name evidence="13" type="ORF">GCM10023231_36240</name>
</gene>
<feature type="modified residue" description="4-aspartylphosphate" evidence="7">
    <location>
        <position position="1145"/>
    </location>
</feature>
<dbReference type="EC" id="2.7.13.3" evidence="2"/>
<comment type="caution">
    <text evidence="13">The sequence shown here is derived from an EMBL/GenBank/DDBJ whole genome shotgun (WGS) entry which is preliminary data.</text>
</comment>
<evidence type="ECO:0000313" key="14">
    <source>
        <dbReference type="Proteomes" id="UP001501411"/>
    </source>
</evidence>
<dbReference type="PROSITE" id="PS50110">
    <property type="entry name" value="RESPONSE_REGULATORY"/>
    <property type="match status" value="3"/>
</dbReference>
<evidence type="ECO:0000256" key="10">
    <source>
        <dbReference type="SAM" id="Phobius"/>
    </source>
</evidence>
<dbReference type="CDD" id="cd16922">
    <property type="entry name" value="HATPase_EvgS-ArcB-TorS-like"/>
    <property type="match status" value="1"/>
</dbReference>
<dbReference type="Gene3D" id="3.30.450.40">
    <property type="match status" value="1"/>
</dbReference>
<dbReference type="CDD" id="cd17546">
    <property type="entry name" value="REC_hyHK_CKI1_RcsC-like"/>
    <property type="match status" value="1"/>
</dbReference>
<dbReference type="CDD" id="cd00156">
    <property type="entry name" value="REC"/>
    <property type="match status" value="2"/>
</dbReference>
<dbReference type="SUPFAM" id="SSF47384">
    <property type="entry name" value="Homodimeric domain of signal transducing histidine kinase"/>
    <property type="match status" value="1"/>
</dbReference>
<dbReference type="Gene3D" id="3.40.50.2300">
    <property type="match status" value="3"/>
</dbReference>
<dbReference type="PROSITE" id="PS50109">
    <property type="entry name" value="HIS_KIN"/>
    <property type="match status" value="1"/>
</dbReference>
<dbReference type="Pfam" id="PF00512">
    <property type="entry name" value="HisKA"/>
    <property type="match status" value="1"/>
</dbReference>
<dbReference type="InterPro" id="IPR036097">
    <property type="entry name" value="HisK_dim/P_sf"/>
</dbReference>
<feature type="domain" description="Response regulatory" evidence="12">
    <location>
        <begin position="974"/>
        <end position="1087"/>
    </location>
</feature>
<dbReference type="InterPro" id="IPR011006">
    <property type="entry name" value="CheY-like_superfamily"/>
</dbReference>
<dbReference type="InterPro" id="IPR004358">
    <property type="entry name" value="Sig_transdc_His_kin-like_C"/>
</dbReference>
<evidence type="ECO:0000313" key="13">
    <source>
        <dbReference type="EMBL" id="GAA4803922.1"/>
    </source>
</evidence>
<feature type="coiled-coil region" evidence="8">
    <location>
        <begin position="585"/>
        <end position="661"/>
    </location>
</feature>
<keyword evidence="8" id="KW-0175">Coiled coil</keyword>
<evidence type="ECO:0000256" key="1">
    <source>
        <dbReference type="ARBA" id="ARBA00000085"/>
    </source>
</evidence>
<feature type="transmembrane region" description="Helical" evidence="10">
    <location>
        <begin position="313"/>
        <end position="330"/>
    </location>
</feature>
<name>A0ABP9C5H1_9SPHI</name>
<evidence type="ECO:0000256" key="5">
    <source>
        <dbReference type="ARBA" id="ARBA00022777"/>
    </source>
</evidence>
<keyword evidence="5" id="KW-0418">Kinase</keyword>
<keyword evidence="10" id="KW-0812">Transmembrane</keyword>
<dbReference type="PANTHER" id="PTHR45339">
    <property type="entry name" value="HYBRID SIGNAL TRANSDUCTION HISTIDINE KINASE J"/>
    <property type="match status" value="1"/>
</dbReference>
<dbReference type="CDD" id="cd00082">
    <property type="entry name" value="HisKA"/>
    <property type="match status" value="1"/>
</dbReference>
<dbReference type="RefSeq" id="WP_345234052.1">
    <property type="nucleotide sequence ID" value="NZ_BAABIQ010000043.1"/>
</dbReference>
<dbReference type="InterPro" id="IPR003661">
    <property type="entry name" value="HisK_dim/P_dom"/>
</dbReference>
<evidence type="ECO:0000256" key="3">
    <source>
        <dbReference type="ARBA" id="ARBA00022553"/>
    </source>
</evidence>
<feature type="modified residue" description="4-aspartylphosphate" evidence="7">
    <location>
        <position position="1023"/>
    </location>
</feature>
<keyword evidence="3 7" id="KW-0597">Phosphoprotein</keyword>
<feature type="modified residue" description="4-aspartylphosphate" evidence="7">
    <location>
        <position position="1294"/>
    </location>
</feature>
<dbReference type="InterPro" id="IPR003018">
    <property type="entry name" value="GAF"/>
</dbReference>
<dbReference type="Gene3D" id="3.30.565.10">
    <property type="entry name" value="Histidine kinase-like ATPase, C-terminal domain"/>
    <property type="match status" value="1"/>
</dbReference>
<evidence type="ECO:0000256" key="2">
    <source>
        <dbReference type="ARBA" id="ARBA00012438"/>
    </source>
</evidence>
<feature type="domain" description="Response regulatory" evidence="12">
    <location>
        <begin position="1243"/>
        <end position="1361"/>
    </location>
</feature>
<evidence type="ECO:0000256" key="7">
    <source>
        <dbReference type="PROSITE-ProRule" id="PRU00169"/>
    </source>
</evidence>
<accession>A0ABP9C5H1</accession>
<dbReference type="InterPro" id="IPR029016">
    <property type="entry name" value="GAF-like_dom_sf"/>
</dbReference>
<dbReference type="PRINTS" id="PR00344">
    <property type="entry name" value="BCTRLSENSOR"/>
</dbReference>
<dbReference type="Pfam" id="PF02518">
    <property type="entry name" value="HATPase_c"/>
    <property type="match status" value="1"/>
</dbReference>
<keyword evidence="6" id="KW-0902">Two-component regulatory system</keyword>
<dbReference type="SUPFAM" id="SSF55874">
    <property type="entry name" value="ATPase domain of HSP90 chaperone/DNA topoisomerase II/histidine kinase"/>
    <property type="match status" value="1"/>
</dbReference>
<evidence type="ECO:0000259" key="11">
    <source>
        <dbReference type="PROSITE" id="PS50109"/>
    </source>
</evidence>
<dbReference type="Pfam" id="PF00072">
    <property type="entry name" value="Response_reg"/>
    <property type="match status" value="3"/>
</dbReference>
<keyword evidence="4" id="KW-0808">Transferase</keyword>
<dbReference type="InterPro" id="IPR003594">
    <property type="entry name" value="HATPase_dom"/>
</dbReference>
<dbReference type="Pfam" id="PF13185">
    <property type="entry name" value="GAF_2"/>
    <property type="match status" value="1"/>
</dbReference>
<proteinExistence type="predicted"/>
<keyword evidence="14" id="KW-1185">Reference proteome</keyword>
<evidence type="ECO:0000256" key="4">
    <source>
        <dbReference type="ARBA" id="ARBA00022679"/>
    </source>
</evidence>
<dbReference type="Gene3D" id="1.10.287.130">
    <property type="match status" value="1"/>
</dbReference>
<dbReference type="InterPro" id="IPR001789">
    <property type="entry name" value="Sig_transdc_resp-reg_receiver"/>
</dbReference>
<dbReference type="SMART" id="SM00388">
    <property type="entry name" value="HisKA"/>
    <property type="match status" value="1"/>
</dbReference>
<feature type="domain" description="Histidine kinase" evidence="11">
    <location>
        <begin position="685"/>
        <end position="907"/>
    </location>
</feature>
<feature type="region of interest" description="Disordered" evidence="9">
    <location>
        <begin position="906"/>
        <end position="930"/>
    </location>
</feature>
<sequence length="1363" mass="153350">MNKQIMQMKNRFNLIPLNYKLALLGFVPLMTLLFFFYLLEKEKGQRIEGANNFINRISLALTTDNLIEQLQQERRLSLSKIFNKNDNGALGVQQSKTDEAIQQLNFYTDSGLNADYAEYTFINELPIWRSNLNNGKMGYEEIFNNYQKITERLAAFSEVSTDYTNITKTLGTRITLREILSNMVNYFAVLRLNIYFVYADSSRNKLDLPNFNLNYELLQSYVKELESLDRRNHEQHLKRLKDNPAFNQTLTFYKTVYDSKTLPEKFSAEEWWNISGTAADFLKSQLAITIQEISANASDVYGSEIYDRNFSRGVLLVCILLIIGLLYMVLKNIATHLFELQEVATKLAMGHTNIALPTFAKDDLGKVAIAIYKIDKSYQELATAANEIGKENYEFPINPKGDHDVLRHALLNMKNSLESHSLQDKKQLWIQSGENVINNLLIGRSNLKEFSLDVLTALVEYLEGALGTYYMHDGGKTFELFSNVGVADRSQLPQRITTGETLVGKAASEKKSILLTDLPEDYLTVKTSLGISRPQWVLIIPLLYENDVEGVIEIASIKPMHEAALIFANSISINVGTAIHAIKSRIRLKELLEETQAQTEELQAQQSELENLNVELEAQANKLQASEEELRVQQEELLEANQELEIKSQALEEKNQVILERNLEIQKKAEDLAISTKYKSEFLANMSHELRTPLNSILLLSRLLSENNEGNLLEDQIEYANVIQASGNGLLTLIDEILDLSKIEAGKMSLTYDDIAIENITNDLTNLFGPMAKEKGLQLNIEIDQAAPKKIQTDNLRLQQILRNLISNALKFTAKGSVTLSVRPTKEKDGFLDFSVKDTGIGIPKEKHQLVFEAFQQADGSTRRKFGGTGLGLSISKELAKLLGGSLQINSEVSKGAEFIATIPIAQPEKKEDEQATTTNSQQSASSLTGSSTNILPVVGKVQQQILRPIPFISDTIPNELDDDRDTITDGDKLLLIIEDDTKFARALMDFSHKNGYKVITTVRGDLGIELAEKYIPHAILLDIELPVKNGWQVMDEIKSNPTTRHIPVHIMSSHEVKRESITKGAIDFIRKPMALEQMAQIFSRVEVALSDGPRKVLIIEDNLKHAQALAHYLESFAVKTDISKDIQSGINLLKSHEADCVILDMGIPDAKAYKTLETIKSDAGMENLPVIIFTGKHLSPAEEIKIKQYADSIVVKTAHSYERILDEVALFLHIVEEAKEPLAKKEKLQLNSSLNEILNGKTVLIADDDIRNIFSLTKALERYKINVMAADNGREALSLLQNNATKVDIVLMDMMMPEMDGYETTSRIRQDKRFKNLPILAVTAKAMMGDREKCIAAGASDYISKPVDIDQLISLLRVWLYQ</sequence>
<feature type="transmembrane region" description="Helical" evidence="10">
    <location>
        <begin position="20"/>
        <end position="39"/>
    </location>
</feature>
<dbReference type="SMART" id="SM00448">
    <property type="entry name" value="REC"/>
    <property type="match status" value="3"/>
</dbReference>
<evidence type="ECO:0000256" key="6">
    <source>
        <dbReference type="ARBA" id="ARBA00023012"/>
    </source>
</evidence>
<dbReference type="SMART" id="SM00387">
    <property type="entry name" value="HATPase_c"/>
    <property type="match status" value="1"/>
</dbReference>
<evidence type="ECO:0000256" key="9">
    <source>
        <dbReference type="SAM" id="MobiDB-lite"/>
    </source>
</evidence>
<feature type="compositionally biased region" description="Low complexity" evidence="9">
    <location>
        <begin position="916"/>
        <end position="930"/>
    </location>
</feature>
<dbReference type="InterPro" id="IPR036890">
    <property type="entry name" value="HATPase_C_sf"/>
</dbReference>
<evidence type="ECO:0000259" key="12">
    <source>
        <dbReference type="PROSITE" id="PS50110"/>
    </source>
</evidence>
<comment type="catalytic activity">
    <reaction evidence="1">
        <text>ATP + protein L-histidine = ADP + protein N-phospho-L-histidine.</text>
        <dbReference type="EC" id="2.7.13.3"/>
    </reaction>
</comment>
<keyword evidence="10" id="KW-0472">Membrane</keyword>
<dbReference type="PANTHER" id="PTHR45339:SF1">
    <property type="entry name" value="HYBRID SIGNAL TRANSDUCTION HISTIDINE KINASE J"/>
    <property type="match status" value="1"/>
</dbReference>
<keyword evidence="10" id="KW-1133">Transmembrane helix</keyword>
<dbReference type="SUPFAM" id="SSF55781">
    <property type="entry name" value="GAF domain-like"/>
    <property type="match status" value="1"/>
</dbReference>
<dbReference type="InterPro" id="IPR005467">
    <property type="entry name" value="His_kinase_dom"/>
</dbReference>
<dbReference type="Proteomes" id="UP001501411">
    <property type="component" value="Unassembled WGS sequence"/>
</dbReference>
<organism evidence="13 14">
    <name type="scientific">Olivibacter ginsenosidimutans</name>
    <dbReference type="NCBI Taxonomy" id="1176537"/>
    <lineage>
        <taxon>Bacteria</taxon>
        <taxon>Pseudomonadati</taxon>
        <taxon>Bacteroidota</taxon>
        <taxon>Sphingobacteriia</taxon>
        <taxon>Sphingobacteriales</taxon>
        <taxon>Sphingobacteriaceae</taxon>
        <taxon>Olivibacter</taxon>
    </lineage>
</organism>
<reference evidence="14" key="1">
    <citation type="journal article" date="2019" name="Int. J. Syst. Evol. Microbiol.">
        <title>The Global Catalogue of Microorganisms (GCM) 10K type strain sequencing project: providing services to taxonomists for standard genome sequencing and annotation.</title>
        <authorList>
            <consortium name="The Broad Institute Genomics Platform"/>
            <consortium name="The Broad Institute Genome Sequencing Center for Infectious Disease"/>
            <person name="Wu L."/>
            <person name="Ma J."/>
        </authorList>
    </citation>
    <scope>NUCLEOTIDE SEQUENCE [LARGE SCALE GENOMIC DNA]</scope>
    <source>
        <strain evidence="14">JCM 18200</strain>
    </source>
</reference>
<dbReference type="SUPFAM" id="SSF52172">
    <property type="entry name" value="CheY-like"/>
    <property type="match status" value="3"/>
</dbReference>
<protein>
    <recommendedName>
        <fullName evidence="2">histidine kinase</fullName>
        <ecNumber evidence="2">2.7.13.3</ecNumber>
    </recommendedName>
</protein>
<feature type="domain" description="Response regulatory" evidence="12">
    <location>
        <begin position="1096"/>
        <end position="1212"/>
    </location>
</feature>
<evidence type="ECO:0000256" key="8">
    <source>
        <dbReference type="SAM" id="Coils"/>
    </source>
</evidence>
<dbReference type="EMBL" id="BAABIQ010000043">
    <property type="protein sequence ID" value="GAA4803922.1"/>
    <property type="molecule type" value="Genomic_DNA"/>
</dbReference>